<evidence type="ECO:0000313" key="2">
    <source>
        <dbReference type="Proteomes" id="UP000198131"/>
    </source>
</evidence>
<reference evidence="2" key="1">
    <citation type="submission" date="2017-06" db="EMBL/GenBank/DDBJ databases">
        <authorList>
            <person name="Varghese N."/>
            <person name="Submissions S."/>
        </authorList>
    </citation>
    <scope>NUCLEOTIDE SEQUENCE [LARGE SCALE GENOMIC DNA]</scope>
    <source>
        <strain evidence="2">DSM 11116</strain>
    </source>
</reference>
<dbReference type="AlphaFoldDB" id="A0A212UEV3"/>
<dbReference type="InterPro" id="IPR036249">
    <property type="entry name" value="Thioredoxin-like_sf"/>
</dbReference>
<dbReference type="EMBL" id="FYEW01000002">
    <property type="protein sequence ID" value="SNC76785.1"/>
    <property type="molecule type" value="Genomic_DNA"/>
</dbReference>
<dbReference type="Proteomes" id="UP000198131">
    <property type="component" value="Unassembled WGS sequence"/>
</dbReference>
<name>A0A212UEV3_9BACT</name>
<evidence type="ECO:0000313" key="1">
    <source>
        <dbReference type="EMBL" id="SNC76785.1"/>
    </source>
</evidence>
<protein>
    <submittedName>
        <fullName evidence="1">Thioredoxin</fullName>
    </submittedName>
</protein>
<dbReference type="Pfam" id="PF14595">
    <property type="entry name" value="Thioredoxin_9"/>
    <property type="match status" value="1"/>
</dbReference>
<dbReference type="RefSeq" id="WP_088844810.1">
    <property type="nucleotide sequence ID" value="NZ_FYEW01000002.1"/>
</dbReference>
<keyword evidence="2" id="KW-1185">Reference proteome</keyword>
<accession>A0A212UEV3</accession>
<sequence>MSTNTLVPVLTPDRLATAHTYASYRQLIDALQVEGKTTGTQQSEMLTHYTHLNVQRMQRLDKTTHILPELQAAAQSLKQQYVWLILTEGWCGDAAQIVPVLEAVGQVSQGHINTHYLLRDENLDIMDRYLTSGSRSIPKLVVLRADTLTEVAQWGPRPADAQALFLSLKASGATHEEYAEKVHAWYARDKTQATQQELLALVKRLA</sequence>
<dbReference type="SUPFAM" id="SSF52833">
    <property type="entry name" value="Thioredoxin-like"/>
    <property type="match status" value="1"/>
</dbReference>
<dbReference type="Gene3D" id="3.40.30.10">
    <property type="entry name" value="Glutaredoxin"/>
    <property type="match status" value="1"/>
</dbReference>
<proteinExistence type="predicted"/>
<dbReference type="OrthoDB" id="6120799at2"/>
<gene>
    <name evidence="1" type="ORF">SAMN06265337_3561</name>
</gene>
<organism evidence="1 2">
    <name type="scientific">Hymenobacter gelipurpurascens</name>
    <dbReference type="NCBI Taxonomy" id="89968"/>
    <lineage>
        <taxon>Bacteria</taxon>
        <taxon>Pseudomonadati</taxon>
        <taxon>Bacteroidota</taxon>
        <taxon>Cytophagia</taxon>
        <taxon>Cytophagales</taxon>
        <taxon>Hymenobacteraceae</taxon>
        <taxon>Hymenobacter</taxon>
    </lineage>
</organism>